<gene>
    <name evidence="1" type="ORF">SVUK_LOCUS18448</name>
</gene>
<accession>A0A3P7JCZ0</accession>
<proteinExistence type="predicted"/>
<evidence type="ECO:0000313" key="2">
    <source>
        <dbReference type="Proteomes" id="UP000270094"/>
    </source>
</evidence>
<keyword evidence="2" id="KW-1185">Reference proteome</keyword>
<reference evidence="1 2" key="1">
    <citation type="submission" date="2018-11" db="EMBL/GenBank/DDBJ databases">
        <authorList>
            <consortium name="Pathogen Informatics"/>
        </authorList>
    </citation>
    <scope>NUCLEOTIDE SEQUENCE [LARGE SCALE GENOMIC DNA]</scope>
</reference>
<name>A0A3P7JCZ0_STRVU</name>
<evidence type="ECO:0000313" key="1">
    <source>
        <dbReference type="EMBL" id="VDM83450.1"/>
    </source>
</evidence>
<dbReference type="EMBL" id="UYYB01123148">
    <property type="protein sequence ID" value="VDM83450.1"/>
    <property type="molecule type" value="Genomic_DNA"/>
</dbReference>
<organism evidence="1 2">
    <name type="scientific">Strongylus vulgaris</name>
    <name type="common">Blood worm</name>
    <dbReference type="NCBI Taxonomy" id="40348"/>
    <lineage>
        <taxon>Eukaryota</taxon>
        <taxon>Metazoa</taxon>
        <taxon>Ecdysozoa</taxon>
        <taxon>Nematoda</taxon>
        <taxon>Chromadorea</taxon>
        <taxon>Rhabditida</taxon>
        <taxon>Rhabditina</taxon>
        <taxon>Rhabditomorpha</taxon>
        <taxon>Strongyloidea</taxon>
        <taxon>Strongylidae</taxon>
        <taxon>Strongylus</taxon>
    </lineage>
</organism>
<sequence length="123" mass="13524">MPVRGVGGTAVLTVKDREDLRLSRNGSYVLQSSYESTFSFTLVNSGKRHAFARTVVLYYGESGNPEQIPVDIRPAPGVVIGRDESTIYIAGCANARAAKRFRATALRAWLSDLLMEQLFLKGK</sequence>
<dbReference type="OrthoDB" id="5853907at2759"/>
<dbReference type="AlphaFoldDB" id="A0A3P7JCZ0"/>
<dbReference type="Proteomes" id="UP000270094">
    <property type="component" value="Unassembled WGS sequence"/>
</dbReference>
<protein>
    <submittedName>
        <fullName evidence="1">Uncharacterized protein</fullName>
    </submittedName>
</protein>